<feature type="transmembrane region" description="Helical" evidence="1">
    <location>
        <begin position="6"/>
        <end position="31"/>
    </location>
</feature>
<gene>
    <name evidence="2" type="ORF">PGLA2088_LOCUS45659</name>
</gene>
<sequence length="219" mass="23139">MFEALGTGLVAQIICHGAIWSVVLALVNVALRRAAVRSPKGWLATKTAGGAFNVPRHALLTAAVGLGLVQPSCWILAYLGRDRDRAWFFGAQQQVWAGEFFAYCAGHFVQDGLLAENTALVQLHHVASTLACLLIASSSGWLGLVFMVAEIMELGSLALVLGDMGLFPHRPAFLIVTVLSALPMAIVLAGAVISPPPDAYSGICAFGMLVVNALRIQGF</sequence>
<keyword evidence="1" id="KW-0472">Membrane</keyword>
<dbReference type="AlphaFoldDB" id="A0A813LJ71"/>
<evidence type="ECO:0000313" key="3">
    <source>
        <dbReference type="Proteomes" id="UP000626109"/>
    </source>
</evidence>
<comment type="caution">
    <text evidence="2">The sequence shown here is derived from an EMBL/GenBank/DDBJ whole genome shotgun (WGS) entry which is preliminary data.</text>
</comment>
<evidence type="ECO:0000256" key="1">
    <source>
        <dbReference type="SAM" id="Phobius"/>
    </source>
</evidence>
<dbReference type="EMBL" id="CAJNNW010035817">
    <property type="protein sequence ID" value="CAE8730211.1"/>
    <property type="molecule type" value="Genomic_DNA"/>
</dbReference>
<evidence type="ECO:0008006" key="4">
    <source>
        <dbReference type="Google" id="ProtNLM"/>
    </source>
</evidence>
<feature type="transmembrane region" description="Helical" evidence="1">
    <location>
        <begin position="173"/>
        <end position="193"/>
    </location>
</feature>
<feature type="transmembrane region" description="Helical" evidence="1">
    <location>
        <begin position="140"/>
        <end position="161"/>
    </location>
</feature>
<organism evidence="2 3">
    <name type="scientific">Polarella glacialis</name>
    <name type="common">Dinoflagellate</name>
    <dbReference type="NCBI Taxonomy" id="89957"/>
    <lineage>
        <taxon>Eukaryota</taxon>
        <taxon>Sar</taxon>
        <taxon>Alveolata</taxon>
        <taxon>Dinophyceae</taxon>
        <taxon>Suessiales</taxon>
        <taxon>Suessiaceae</taxon>
        <taxon>Polarella</taxon>
    </lineage>
</organism>
<protein>
    <recommendedName>
        <fullName evidence="4">TLC domain-containing protein</fullName>
    </recommendedName>
</protein>
<keyword evidence="1" id="KW-1133">Transmembrane helix</keyword>
<evidence type="ECO:0000313" key="2">
    <source>
        <dbReference type="EMBL" id="CAE8730211.1"/>
    </source>
</evidence>
<dbReference type="Proteomes" id="UP000626109">
    <property type="component" value="Unassembled WGS sequence"/>
</dbReference>
<reference evidence="2" key="1">
    <citation type="submission" date="2021-02" db="EMBL/GenBank/DDBJ databases">
        <authorList>
            <person name="Dougan E. K."/>
            <person name="Rhodes N."/>
            <person name="Thang M."/>
            <person name="Chan C."/>
        </authorList>
    </citation>
    <scope>NUCLEOTIDE SEQUENCE</scope>
</reference>
<proteinExistence type="predicted"/>
<feature type="transmembrane region" description="Helical" evidence="1">
    <location>
        <begin position="58"/>
        <end position="79"/>
    </location>
</feature>
<name>A0A813LJ71_POLGL</name>
<feature type="transmembrane region" description="Helical" evidence="1">
    <location>
        <begin position="199"/>
        <end position="216"/>
    </location>
</feature>
<keyword evidence="1" id="KW-0812">Transmembrane</keyword>
<accession>A0A813LJ71</accession>